<feature type="compositionally biased region" description="Low complexity" evidence="1">
    <location>
        <begin position="281"/>
        <end position="291"/>
    </location>
</feature>
<evidence type="ECO:0000256" key="1">
    <source>
        <dbReference type="SAM" id="MobiDB-lite"/>
    </source>
</evidence>
<feature type="compositionally biased region" description="Basic residues" evidence="1">
    <location>
        <begin position="148"/>
        <end position="159"/>
    </location>
</feature>
<name>A0ABR1JRW8_9AGAR</name>
<feature type="region of interest" description="Disordered" evidence="1">
    <location>
        <begin position="246"/>
        <end position="464"/>
    </location>
</feature>
<dbReference type="Proteomes" id="UP001498398">
    <property type="component" value="Unassembled WGS sequence"/>
</dbReference>
<feature type="region of interest" description="Disordered" evidence="1">
    <location>
        <begin position="89"/>
        <end position="165"/>
    </location>
</feature>
<feature type="region of interest" description="Disordered" evidence="1">
    <location>
        <begin position="1"/>
        <end position="43"/>
    </location>
</feature>
<feature type="compositionally biased region" description="Low complexity" evidence="1">
    <location>
        <begin position="377"/>
        <end position="392"/>
    </location>
</feature>
<sequence length="464" mass="47182">MDSTNAVAGPSKPRNSPPPIAGSASNSYNNHSEGTGESVPLFLRPAVKPSQTAYIKSTNDLLGQFHLHEAYNQYVTPFYATTGEAGGTGMGEMGANGPASPTTPGPGAVDKGKGREIPVPGSTPAAHAQTPAADGQDGDDEEGGGKGEKKKKNSYKHLIKGVPGKHSMRKDDYFASLLAMEPKPRNDIRIFTSGVLRDAFQVSLEGIKGWNTSTLVVESAQAREDRRKRKELKRLAKAQLQAHQALAAASAATSNTNPNPIQAPIPTSATGSFPPPVASIPRPATSSTPRPTGGPGTPRPPNTGGTSTVNSTSATTSTSSTATATPAIARPGSARPTPVQIPPPGARAGTPRTGTPTVPHPLSAPPLSANSLGAGGQPTNAAGAGAGNAAARGQKRPREEVPTGAVGMNGATGGMQTNGIANVPSPPKAIIGAKAGNNGVRPRPLKKQRVDSQAPVQQPTPQGV</sequence>
<gene>
    <name evidence="2" type="ORF">VKT23_006931</name>
</gene>
<accession>A0ABR1JRW8</accession>
<evidence type="ECO:0000313" key="3">
    <source>
        <dbReference type="Proteomes" id="UP001498398"/>
    </source>
</evidence>
<evidence type="ECO:0000313" key="2">
    <source>
        <dbReference type="EMBL" id="KAK7463585.1"/>
    </source>
</evidence>
<dbReference type="EMBL" id="JBANRG010000009">
    <property type="protein sequence ID" value="KAK7463585.1"/>
    <property type="molecule type" value="Genomic_DNA"/>
</dbReference>
<keyword evidence="3" id="KW-1185">Reference proteome</keyword>
<feature type="compositionally biased region" description="Polar residues" evidence="1">
    <location>
        <begin position="23"/>
        <end position="35"/>
    </location>
</feature>
<comment type="caution">
    <text evidence="2">The sequence shown here is derived from an EMBL/GenBank/DDBJ whole genome shotgun (WGS) entry which is preliminary data.</text>
</comment>
<feature type="compositionally biased region" description="Polar residues" evidence="1">
    <location>
        <begin position="454"/>
        <end position="464"/>
    </location>
</feature>
<protein>
    <submittedName>
        <fullName evidence="2">Uncharacterized protein</fullName>
    </submittedName>
</protein>
<proteinExistence type="predicted"/>
<organism evidence="2 3">
    <name type="scientific">Marasmiellus scandens</name>
    <dbReference type="NCBI Taxonomy" id="2682957"/>
    <lineage>
        <taxon>Eukaryota</taxon>
        <taxon>Fungi</taxon>
        <taxon>Dikarya</taxon>
        <taxon>Basidiomycota</taxon>
        <taxon>Agaricomycotina</taxon>
        <taxon>Agaricomycetes</taxon>
        <taxon>Agaricomycetidae</taxon>
        <taxon>Agaricales</taxon>
        <taxon>Marasmiineae</taxon>
        <taxon>Omphalotaceae</taxon>
        <taxon>Marasmiellus</taxon>
    </lineage>
</organism>
<feature type="compositionally biased region" description="Low complexity" evidence="1">
    <location>
        <begin position="95"/>
        <end position="108"/>
    </location>
</feature>
<feature type="compositionally biased region" description="Polar residues" evidence="1">
    <location>
        <begin position="253"/>
        <end position="271"/>
    </location>
</feature>
<reference evidence="2 3" key="1">
    <citation type="submission" date="2024-01" db="EMBL/GenBank/DDBJ databases">
        <title>A draft genome for the cacao thread blight pathogen Marasmiellus scandens.</title>
        <authorList>
            <person name="Baruah I.K."/>
            <person name="Leung J."/>
            <person name="Bukari Y."/>
            <person name="Amoako-Attah I."/>
            <person name="Meinhardt L.W."/>
            <person name="Bailey B.A."/>
            <person name="Cohen S.P."/>
        </authorList>
    </citation>
    <scope>NUCLEOTIDE SEQUENCE [LARGE SCALE GENOMIC DNA]</scope>
    <source>
        <strain evidence="2 3">GH-19</strain>
    </source>
</reference>
<feature type="compositionally biased region" description="Low complexity" evidence="1">
    <location>
        <begin position="302"/>
        <end position="325"/>
    </location>
</feature>